<dbReference type="EMBL" id="MU001839">
    <property type="protein sequence ID" value="KAF2796119.1"/>
    <property type="molecule type" value="Genomic_DNA"/>
</dbReference>
<keyword evidence="3" id="KW-1185">Reference proteome</keyword>
<evidence type="ECO:0000256" key="1">
    <source>
        <dbReference type="SAM" id="MobiDB-lite"/>
    </source>
</evidence>
<dbReference type="AlphaFoldDB" id="A0A6A6XI41"/>
<feature type="compositionally biased region" description="Pro residues" evidence="1">
    <location>
        <begin position="21"/>
        <end position="31"/>
    </location>
</feature>
<gene>
    <name evidence="2" type="ORF">K505DRAFT_335453</name>
</gene>
<evidence type="ECO:0000313" key="2">
    <source>
        <dbReference type="EMBL" id="KAF2796119.1"/>
    </source>
</evidence>
<dbReference type="Proteomes" id="UP000799757">
    <property type="component" value="Unassembled WGS sequence"/>
</dbReference>
<reference evidence="2" key="1">
    <citation type="journal article" date="2020" name="Stud. Mycol.">
        <title>101 Dothideomycetes genomes: a test case for predicting lifestyles and emergence of pathogens.</title>
        <authorList>
            <person name="Haridas S."/>
            <person name="Albert R."/>
            <person name="Binder M."/>
            <person name="Bloem J."/>
            <person name="Labutti K."/>
            <person name="Salamov A."/>
            <person name="Andreopoulos B."/>
            <person name="Baker S."/>
            <person name="Barry K."/>
            <person name="Bills G."/>
            <person name="Bluhm B."/>
            <person name="Cannon C."/>
            <person name="Castanera R."/>
            <person name="Culley D."/>
            <person name="Daum C."/>
            <person name="Ezra D."/>
            <person name="Gonzalez J."/>
            <person name="Henrissat B."/>
            <person name="Kuo A."/>
            <person name="Liang C."/>
            <person name="Lipzen A."/>
            <person name="Lutzoni F."/>
            <person name="Magnuson J."/>
            <person name="Mondo S."/>
            <person name="Nolan M."/>
            <person name="Ohm R."/>
            <person name="Pangilinan J."/>
            <person name="Park H.-J."/>
            <person name="Ramirez L."/>
            <person name="Alfaro M."/>
            <person name="Sun H."/>
            <person name="Tritt A."/>
            <person name="Yoshinaga Y."/>
            <person name="Zwiers L.-H."/>
            <person name="Turgeon B."/>
            <person name="Goodwin S."/>
            <person name="Spatafora J."/>
            <person name="Crous P."/>
            <person name="Grigoriev I."/>
        </authorList>
    </citation>
    <scope>NUCLEOTIDE SEQUENCE</scope>
    <source>
        <strain evidence="2">CBS 109.77</strain>
    </source>
</reference>
<proteinExistence type="predicted"/>
<feature type="region of interest" description="Disordered" evidence="1">
    <location>
        <begin position="1"/>
        <end position="31"/>
    </location>
</feature>
<name>A0A6A6XI41_9PLEO</name>
<sequence>MAPGVAEARHLVSDKCRPSVAPRPHPPPTPRPHLFAFARTAMRAPSPSARLRACFVDSGARIVIDGGAKCTMAWCRGTVVFAITHDSLSNAVIAREAALVRVPSTLATASSKAQRATLPSHSVSHCSRARRLHLQVAARRRRPASRPPQALRRWPSSVEVRSPWCRIAPGWQERFGSSSPVPRVRYASCFAGATSSALTTGTTQLSK</sequence>
<feature type="compositionally biased region" description="Basic and acidic residues" evidence="1">
    <location>
        <begin position="7"/>
        <end position="17"/>
    </location>
</feature>
<protein>
    <submittedName>
        <fullName evidence="2">Uncharacterized protein</fullName>
    </submittedName>
</protein>
<organism evidence="2 3">
    <name type="scientific">Melanomma pulvis-pyrius CBS 109.77</name>
    <dbReference type="NCBI Taxonomy" id="1314802"/>
    <lineage>
        <taxon>Eukaryota</taxon>
        <taxon>Fungi</taxon>
        <taxon>Dikarya</taxon>
        <taxon>Ascomycota</taxon>
        <taxon>Pezizomycotina</taxon>
        <taxon>Dothideomycetes</taxon>
        <taxon>Pleosporomycetidae</taxon>
        <taxon>Pleosporales</taxon>
        <taxon>Melanommataceae</taxon>
        <taxon>Melanomma</taxon>
    </lineage>
</organism>
<evidence type="ECO:0000313" key="3">
    <source>
        <dbReference type="Proteomes" id="UP000799757"/>
    </source>
</evidence>
<accession>A0A6A6XI41</accession>